<gene>
    <name evidence="2" type="ORF">EYF80_064871</name>
</gene>
<organism evidence="2 3">
    <name type="scientific">Liparis tanakae</name>
    <name type="common">Tanaka's snailfish</name>
    <dbReference type="NCBI Taxonomy" id="230148"/>
    <lineage>
        <taxon>Eukaryota</taxon>
        <taxon>Metazoa</taxon>
        <taxon>Chordata</taxon>
        <taxon>Craniata</taxon>
        <taxon>Vertebrata</taxon>
        <taxon>Euteleostomi</taxon>
        <taxon>Actinopterygii</taxon>
        <taxon>Neopterygii</taxon>
        <taxon>Teleostei</taxon>
        <taxon>Neoteleostei</taxon>
        <taxon>Acanthomorphata</taxon>
        <taxon>Eupercaria</taxon>
        <taxon>Perciformes</taxon>
        <taxon>Cottioidei</taxon>
        <taxon>Cottales</taxon>
        <taxon>Liparidae</taxon>
        <taxon>Liparis</taxon>
    </lineage>
</organism>
<evidence type="ECO:0000313" key="2">
    <source>
        <dbReference type="EMBL" id="TNN25002.1"/>
    </source>
</evidence>
<dbReference type="AlphaFoldDB" id="A0A4Z2E9R1"/>
<feature type="compositionally biased region" description="Basic residues" evidence="1">
    <location>
        <begin position="63"/>
        <end position="73"/>
    </location>
</feature>
<evidence type="ECO:0000256" key="1">
    <source>
        <dbReference type="SAM" id="MobiDB-lite"/>
    </source>
</evidence>
<proteinExistence type="predicted"/>
<name>A0A4Z2E9R1_9TELE</name>
<accession>A0A4Z2E9R1</accession>
<dbReference type="Proteomes" id="UP000314294">
    <property type="component" value="Unassembled WGS sequence"/>
</dbReference>
<comment type="caution">
    <text evidence="2">The sequence shown here is derived from an EMBL/GenBank/DDBJ whole genome shotgun (WGS) entry which is preliminary data.</text>
</comment>
<protein>
    <submittedName>
        <fullName evidence="2">Uncharacterized protein</fullName>
    </submittedName>
</protein>
<feature type="region of interest" description="Disordered" evidence="1">
    <location>
        <begin position="55"/>
        <end position="83"/>
    </location>
</feature>
<evidence type="ECO:0000313" key="3">
    <source>
        <dbReference type="Proteomes" id="UP000314294"/>
    </source>
</evidence>
<sequence length="83" mass="9491">MFYSGCKHVRARAGCETLRQVKQCTLALYYRRSPLATEGAGSGWRSLKDHEARCLLDDSTPQRVRRTPQRVRRTPPSAGRRDT</sequence>
<reference evidence="2 3" key="1">
    <citation type="submission" date="2019-03" db="EMBL/GenBank/DDBJ databases">
        <title>First draft genome of Liparis tanakae, snailfish: a comprehensive survey of snailfish specific genes.</title>
        <authorList>
            <person name="Kim W."/>
            <person name="Song I."/>
            <person name="Jeong J.-H."/>
            <person name="Kim D."/>
            <person name="Kim S."/>
            <person name="Ryu S."/>
            <person name="Song J.Y."/>
            <person name="Lee S.K."/>
        </authorList>
    </citation>
    <scope>NUCLEOTIDE SEQUENCE [LARGE SCALE GENOMIC DNA]</scope>
    <source>
        <tissue evidence="2">Muscle</tissue>
    </source>
</reference>
<keyword evidence="3" id="KW-1185">Reference proteome</keyword>
<dbReference type="EMBL" id="SRLO01013723">
    <property type="protein sequence ID" value="TNN25002.1"/>
    <property type="molecule type" value="Genomic_DNA"/>
</dbReference>